<name>A0A7K1SK11_9BACT</name>
<evidence type="ECO:0000256" key="9">
    <source>
        <dbReference type="ARBA" id="ARBA00023136"/>
    </source>
</evidence>
<dbReference type="Pfam" id="PF00690">
    <property type="entry name" value="Cation_ATPase_N"/>
    <property type="match status" value="1"/>
</dbReference>
<dbReference type="GO" id="GO:1902600">
    <property type="term" value="P:proton transmembrane transport"/>
    <property type="evidence" value="ECO:0007669"/>
    <property type="project" value="TreeGrafter"/>
</dbReference>
<keyword evidence="4 11" id="KW-0812">Transmembrane</keyword>
<evidence type="ECO:0000256" key="4">
    <source>
        <dbReference type="ARBA" id="ARBA00022692"/>
    </source>
</evidence>
<keyword evidence="14" id="KW-1185">Reference proteome</keyword>
<dbReference type="SFLD" id="SFLDF00027">
    <property type="entry name" value="p-type_atpase"/>
    <property type="match status" value="1"/>
</dbReference>
<dbReference type="SFLD" id="SFLDS00003">
    <property type="entry name" value="Haloacid_Dehalogenase"/>
    <property type="match status" value="1"/>
</dbReference>
<keyword evidence="3" id="KW-1003">Cell membrane</keyword>
<dbReference type="GO" id="GO:1990573">
    <property type="term" value="P:potassium ion import across plasma membrane"/>
    <property type="evidence" value="ECO:0007669"/>
    <property type="project" value="TreeGrafter"/>
</dbReference>
<dbReference type="InterPro" id="IPR023214">
    <property type="entry name" value="HAD_sf"/>
</dbReference>
<evidence type="ECO:0000256" key="7">
    <source>
        <dbReference type="ARBA" id="ARBA00022967"/>
    </source>
</evidence>
<dbReference type="PANTHER" id="PTHR43294">
    <property type="entry name" value="SODIUM/POTASSIUM-TRANSPORTING ATPASE SUBUNIT ALPHA"/>
    <property type="match status" value="1"/>
</dbReference>
<feature type="transmembrane region" description="Helical" evidence="11">
    <location>
        <begin position="855"/>
        <end position="873"/>
    </location>
</feature>
<dbReference type="PRINTS" id="PR00119">
    <property type="entry name" value="CATATPASE"/>
</dbReference>
<dbReference type="SUPFAM" id="SSF81660">
    <property type="entry name" value="Metal cation-transporting ATPase, ATP-binding domain N"/>
    <property type="match status" value="1"/>
</dbReference>
<dbReference type="GO" id="GO:0016887">
    <property type="term" value="F:ATP hydrolysis activity"/>
    <property type="evidence" value="ECO:0007669"/>
    <property type="project" value="InterPro"/>
</dbReference>
<dbReference type="GO" id="GO:0005886">
    <property type="term" value="C:plasma membrane"/>
    <property type="evidence" value="ECO:0007669"/>
    <property type="project" value="UniProtKB-SubCell"/>
</dbReference>
<feature type="transmembrane region" description="Helical" evidence="11">
    <location>
        <begin position="821"/>
        <end position="843"/>
    </location>
</feature>
<dbReference type="Gene3D" id="3.40.50.1000">
    <property type="entry name" value="HAD superfamily/HAD-like"/>
    <property type="match status" value="1"/>
</dbReference>
<gene>
    <name evidence="13" type="ORF">GO755_28075</name>
</gene>
<dbReference type="InterPro" id="IPR059000">
    <property type="entry name" value="ATPase_P-type_domA"/>
</dbReference>
<feature type="transmembrane region" description="Helical" evidence="11">
    <location>
        <begin position="755"/>
        <end position="775"/>
    </location>
</feature>
<dbReference type="SUPFAM" id="SSF81653">
    <property type="entry name" value="Calcium ATPase, transduction domain A"/>
    <property type="match status" value="1"/>
</dbReference>
<evidence type="ECO:0000256" key="3">
    <source>
        <dbReference type="ARBA" id="ARBA00022475"/>
    </source>
</evidence>
<keyword evidence="8 11" id="KW-1133">Transmembrane helix</keyword>
<dbReference type="SUPFAM" id="SSF81665">
    <property type="entry name" value="Calcium ATPase, transmembrane domain M"/>
    <property type="match status" value="1"/>
</dbReference>
<dbReference type="PANTHER" id="PTHR43294:SF21">
    <property type="entry name" value="CATION TRANSPORTING ATPASE"/>
    <property type="match status" value="1"/>
</dbReference>
<dbReference type="Gene3D" id="2.70.150.10">
    <property type="entry name" value="Calcium-transporting ATPase, cytoplasmic transduction domain A"/>
    <property type="match status" value="1"/>
</dbReference>
<dbReference type="RefSeq" id="WP_157588636.1">
    <property type="nucleotide sequence ID" value="NZ_WPIN01000013.1"/>
</dbReference>
<evidence type="ECO:0000256" key="11">
    <source>
        <dbReference type="SAM" id="Phobius"/>
    </source>
</evidence>
<dbReference type="Pfam" id="PF00122">
    <property type="entry name" value="E1-E2_ATPase"/>
    <property type="match status" value="1"/>
</dbReference>
<feature type="transmembrane region" description="Helical" evidence="11">
    <location>
        <begin position="678"/>
        <end position="696"/>
    </location>
</feature>
<evidence type="ECO:0000256" key="10">
    <source>
        <dbReference type="SAM" id="MobiDB-lite"/>
    </source>
</evidence>
<feature type="transmembrane region" description="Helical" evidence="11">
    <location>
        <begin position="55"/>
        <end position="71"/>
    </location>
</feature>
<dbReference type="InterPro" id="IPR023299">
    <property type="entry name" value="ATPase_P-typ_cyto_dom_N"/>
</dbReference>
<feature type="transmembrane region" description="Helical" evidence="11">
    <location>
        <begin position="239"/>
        <end position="258"/>
    </location>
</feature>
<dbReference type="GO" id="GO:0006883">
    <property type="term" value="P:intracellular sodium ion homeostasis"/>
    <property type="evidence" value="ECO:0007669"/>
    <property type="project" value="TreeGrafter"/>
</dbReference>
<reference evidence="13 14" key="1">
    <citation type="submission" date="2019-12" db="EMBL/GenBank/DDBJ databases">
        <title>Spirosoma sp. HMF4905 genome sequencing and assembly.</title>
        <authorList>
            <person name="Kang H."/>
            <person name="Cha I."/>
            <person name="Kim H."/>
            <person name="Joh K."/>
        </authorList>
    </citation>
    <scope>NUCLEOTIDE SEQUENCE [LARGE SCALE GENOMIC DNA]</scope>
    <source>
        <strain evidence="13 14">HMF4905</strain>
    </source>
</reference>
<comment type="similarity">
    <text evidence="2">Belongs to the cation transport ATPase (P-type) (TC 3.A.3) family. Type IIA subfamily.</text>
</comment>
<proteinExistence type="inferred from homology"/>
<accession>A0A7K1SK11</accession>
<evidence type="ECO:0000256" key="8">
    <source>
        <dbReference type="ARBA" id="ARBA00022989"/>
    </source>
</evidence>
<dbReference type="EMBL" id="WPIN01000013">
    <property type="protein sequence ID" value="MVM33926.1"/>
    <property type="molecule type" value="Genomic_DNA"/>
</dbReference>
<feature type="transmembrane region" description="Helical" evidence="11">
    <location>
        <begin position="270"/>
        <end position="294"/>
    </location>
</feature>
<evidence type="ECO:0000313" key="14">
    <source>
        <dbReference type="Proteomes" id="UP000436006"/>
    </source>
</evidence>
<evidence type="ECO:0000256" key="6">
    <source>
        <dbReference type="ARBA" id="ARBA00022840"/>
    </source>
</evidence>
<dbReference type="GO" id="GO:0036376">
    <property type="term" value="P:sodium ion export across plasma membrane"/>
    <property type="evidence" value="ECO:0007669"/>
    <property type="project" value="TreeGrafter"/>
</dbReference>
<dbReference type="Gene3D" id="3.40.1110.10">
    <property type="entry name" value="Calcium-transporting ATPase, cytoplasmic domain N"/>
    <property type="match status" value="1"/>
</dbReference>
<dbReference type="InterPro" id="IPR006068">
    <property type="entry name" value="ATPase_P-typ_cation-transptr_C"/>
</dbReference>
<dbReference type="GO" id="GO:0005391">
    <property type="term" value="F:P-type sodium:potassium-exchanging transporter activity"/>
    <property type="evidence" value="ECO:0007669"/>
    <property type="project" value="TreeGrafter"/>
</dbReference>
<dbReference type="Pfam" id="PF13246">
    <property type="entry name" value="Cation_ATPase"/>
    <property type="match status" value="1"/>
</dbReference>
<feature type="region of interest" description="Disordered" evidence="10">
    <location>
        <begin position="160"/>
        <end position="181"/>
    </location>
</feature>
<keyword evidence="9 11" id="KW-0472">Membrane</keyword>
<dbReference type="InterPro" id="IPR004014">
    <property type="entry name" value="ATPase_P-typ_cation-transptr_N"/>
</dbReference>
<keyword evidence="6" id="KW-0067">ATP-binding</keyword>
<dbReference type="InterPro" id="IPR044492">
    <property type="entry name" value="P_typ_ATPase_HD_dom"/>
</dbReference>
<dbReference type="AlphaFoldDB" id="A0A7K1SK11"/>
<feature type="transmembrane region" description="Helical" evidence="11">
    <location>
        <begin position="77"/>
        <end position="97"/>
    </location>
</feature>
<evidence type="ECO:0000256" key="5">
    <source>
        <dbReference type="ARBA" id="ARBA00022741"/>
    </source>
</evidence>
<comment type="caution">
    <text evidence="13">The sequence shown here is derived from an EMBL/GenBank/DDBJ whole genome shotgun (WGS) entry which is preliminary data.</text>
</comment>
<dbReference type="InterPro" id="IPR050510">
    <property type="entry name" value="Cation_transp_ATPase_P-type"/>
</dbReference>
<dbReference type="SUPFAM" id="SSF56784">
    <property type="entry name" value="HAD-like"/>
    <property type="match status" value="1"/>
</dbReference>
<evidence type="ECO:0000313" key="13">
    <source>
        <dbReference type="EMBL" id="MVM33926.1"/>
    </source>
</evidence>
<dbReference type="InterPro" id="IPR036412">
    <property type="entry name" value="HAD-like_sf"/>
</dbReference>
<dbReference type="Gene3D" id="1.20.1110.10">
    <property type="entry name" value="Calcium-transporting ATPase, transmembrane domain"/>
    <property type="match status" value="1"/>
</dbReference>
<dbReference type="InterPro" id="IPR008250">
    <property type="entry name" value="ATPase_P-typ_transduc_dom_A_sf"/>
</dbReference>
<dbReference type="GO" id="GO:0005524">
    <property type="term" value="F:ATP binding"/>
    <property type="evidence" value="ECO:0007669"/>
    <property type="project" value="UniProtKB-KW"/>
</dbReference>
<dbReference type="Pfam" id="PF00689">
    <property type="entry name" value="Cation_ATPase_C"/>
    <property type="match status" value="1"/>
</dbReference>
<dbReference type="InterPro" id="IPR023298">
    <property type="entry name" value="ATPase_P-typ_TM_dom_sf"/>
</dbReference>
<dbReference type="SMART" id="SM00831">
    <property type="entry name" value="Cation_ATPase_N"/>
    <property type="match status" value="1"/>
</dbReference>
<keyword evidence="5" id="KW-0547">Nucleotide-binding</keyword>
<evidence type="ECO:0000259" key="12">
    <source>
        <dbReference type="SMART" id="SM00831"/>
    </source>
</evidence>
<dbReference type="PROSITE" id="PS00154">
    <property type="entry name" value="ATPASE_E1_E2"/>
    <property type="match status" value="1"/>
</dbReference>
<feature type="transmembrane region" description="Helical" evidence="11">
    <location>
        <begin position="708"/>
        <end position="727"/>
    </location>
</feature>
<protein>
    <submittedName>
        <fullName evidence="13">HAD-IC family P-type ATPase</fullName>
    </submittedName>
</protein>
<dbReference type="InterPro" id="IPR018303">
    <property type="entry name" value="ATPase_P-typ_P_site"/>
</dbReference>
<keyword evidence="7" id="KW-1278">Translocase</keyword>
<feature type="domain" description="Cation-transporting P-type ATPase N-terminal" evidence="12">
    <location>
        <begin position="9"/>
        <end position="72"/>
    </location>
</feature>
<dbReference type="PRINTS" id="PR00120">
    <property type="entry name" value="HATPASE"/>
</dbReference>
<dbReference type="Proteomes" id="UP000436006">
    <property type="component" value="Unassembled WGS sequence"/>
</dbReference>
<dbReference type="GO" id="GO:0030007">
    <property type="term" value="P:intracellular potassium ion homeostasis"/>
    <property type="evidence" value="ECO:0007669"/>
    <property type="project" value="TreeGrafter"/>
</dbReference>
<organism evidence="13 14">
    <name type="scientific">Spirosoma arboris</name>
    <dbReference type="NCBI Taxonomy" id="2682092"/>
    <lineage>
        <taxon>Bacteria</taxon>
        <taxon>Pseudomonadati</taxon>
        <taxon>Bacteroidota</taxon>
        <taxon>Cytophagia</taxon>
        <taxon>Cytophagales</taxon>
        <taxon>Cytophagaceae</taxon>
        <taxon>Spirosoma</taxon>
    </lineage>
</organism>
<dbReference type="NCBIfam" id="TIGR01494">
    <property type="entry name" value="ATPase_P-type"/>
    <property type="match status" value="2"/>
</dbReference>
<feature type="compositionally biased region" description="Polar residues" evidence="10">
    <location>
        <begin position="160"/>
        <end position="175"/>
    </location>
</feature>
<evidence type="ECO:0000256" key="2">
    <source>
        <dbReference type="ARBA" id="ARBA00005675"/>
    </source>
</evidence>
<comment type="subcellular location">
    <subcellularLocation>
        <location evidence="1">Cell membrane</location>
        <topology evidence="1">Multi-pass membrane protein</topology>
    </subcellularLocation>
</comment>
<feature type="transmembrane region" description="Helical" evidence="11">
    <location>
        <begin position="787"/>
        <end position="805"/>
    </location>
</feature>
<dbReference type="InterPro" id="IPR001757">
    <property type="entry name" value="P_typ_ATPase"/>
</dbReference>
<sequence>MLNATLSQQFPNIDLKRGLTTAEAAQRLAEHGPNRLETQKTESWLTVLLRQFRSLIVWVLAVAAGLSFALGDVAEGWAILAVLVINTLTGFILEWHAGRSMQALRQLDIAPVRVIRDGQVQEIRSDLITMGDLLLVEAGDVIVADAELLDVHQLELDESTLTGESSPVAKTTTSAPADAPLSDQTNRLFKGTAVTAGTGRAVVTAIGGQTELGKIAQLVGKARQTATPLEAKLDALSKVLIGVTLGLTALFVLVGLLRQEALLPLLETSVALAIAAIPEGLSVVATMALAYGMLRLARKKVLVKRLSAVETLGGTNVIFTDKTGTLTENRIDVFSLQLLGDQTDLYAEIDKNTEKTPRQSTDNSIYQTDAFEQLILLGVLCNNAEVTIQDEESRELGDPVEVALLKFAHQTGYQTDLIRNQNPRLAEQAFSSDTRMMATLHRSENGYLVVVKGALEEVLDRCVALTIEQRKRQHQRAETMAQAGLRTLAFAYYETTDQPDLDTFAQQELLFVGLIGFLDPPRLSVTDALIACRKAGIRVIMATGDHPATALTIARQVALIEPDDSLVMTGKDLGAFDQFTPDEQTRLLTCRVFARVSPAQKLALIDFYQRQGNVVGMTGDGVNDAPALKKADIGIAMGLRGTPVAAEAADLVLKDDSFASIVRAIGQGRVIFENIRKFVIFLLSCNLSEIFVMALAELAGLSSPLLPLQILFVNIVTDVFPALALGIGRENRVLMQRPPRSPNHPLLSRSDWGRVVRYALLMTLAVLGTYVYSRWQWGYTEAQSRTLTFYMVSWVQLLHVFNMYSGKQASFFVNEITRNRYVWLALLLCIGILLFTYYVPLIHDVLAIQPLDPKALLLIVGAGFLPLLMVRLIRIWSS</sequence>
<dbReference type="SFLD" id="SFLDG00002">
    <property type="entry name" value="C1.7:_P-type_atpase_like"/>
    <property type="match status" value="1"/>
</dbReference>
<evidence type="ECO:0000256" key="1">
    <source>
        <dbReference type="ARBA" id="ARBA00004651"/>
    </source>
</evidence>